<evidence type="ECO:0000313" key="2">
    <source>
        <dbReference type="Proteomes" id="UP000004754"/>
    </source>
</evidence>
<dbReference type="Proteomes" id="UP000004754">
    <property type="component" value="Unassembled WGS sequence"/>
</dbReference>
<accession>E6MEC9</accession>
<comment type="caution">
    <text evidence="1">The sequence shown here is derived from an EMBL/GenBank/DDBJ whole genome shotgun (WGS) entry which is preliminary data.</text>
</comment>
<organism evidence="1 2">
    <name type="scientific">Pseudoramibacter alactolyticus ATCC 23263</name>
    <dbReference type="NCBI Taxonomy" id="887929"/>
    <lineage>
        <taxon>Bacteria</taxon>
        <taxon>Bacillati</taxon>
        <taxon>Bacillota</taxon>
        <taxon>Clostridia</taxon>
        <taxon>Eubacteriales</taxon>
        <taxon>Eubacteriaceae</taxon>
        <taxon>Pseudoramibacter</taxon>
    </lineage>
</organism>
<dbReference type="STRING" id="887929.HMP0721_0362"/>
<evidence type="ECO:0000313" key="1">
    <source>
        <dbReference type="EMBL" id="EFV02454.1"/>
    </source>
</evidence>
<keyword evidence="2" id="KW-1185">Reference proteome</keyword>
<dbReference type="EMBL" id="AEQN01000007">
    <property type="protein sequence ID" value="EFV02454.1"/>
    <property type="molecule type" value="Genomic_DNA"/>
</dbReference>
<protein>
    <submittedName>
        <fullName evidence="1">Uncharacterized protein</fullName>
    </submittedName>
</protein>
<sequence>MICLAFFPLNGFYYKRSDSKLQNGIERPTDLIKICLNGYL</sequence>
<proteinExistence type="predicted"/>
<name>E6MEC9_9FIRM</name>
<gene>
    <name evidence="1" type="ORF">HMP0721_0362</name>
</gene>
<reference evidence="1 2" key="1">
    <citation type="submission" date="2010-12" db="EMBL/GenBank/DDBJ databases">
        <authorList>
            <person name="Muzny D."/>
            <person name="Qin X."/>
            <person name="Deng J."/>
            <person name="Jiang H."/>
            <person name="Liu Y."/>
            <person name="Qu J."/>
            <person name="Song X.-Z."/>
            <person name="Zhang L."/>
            <person name="Thornton R."/>
            <person name="Coyle M."/>
            <person name="Francisco L."/>
            <person name="Jackson L."/>
            <person name="Javaid M."/>
            <person name="Korchina V."/>
            <person name="Kovar C."/>
            <person name="Mata R."/>
            <person name="Mathew T."/>
            <person name="Ngo R."/>
            <person name="Nguyen L."/>
            <person name="Nguyen N."/>
            <person name="Okwuonu G."/>
            <person name="Ongeri F."/>
            <person name="Pham C."/>
            <person name="Simmons D."/>
            <person name="Wilczek-Boney K."/>
            <person name="Hale W."/>
            <person name="Jakkamsetti A."/>
            <person name="Pham P."/>
            <person name="Ruth R."/>
            <person name="San Lucas F."/>
            <person name="Warren J."/>
            <person name="Zhang J."/>
            <person name="Zhao Z."/>
            <person name="Zhou C."/>
            <person name="Zhu D."/>
            <person name="Lee S."/>
            <person name="Bess C."/>
            <person name="Blankenburg K."/>
            <person name="Forbes L."/>
            <person name="Fu Q."/>
            <person name="Gubbala S."/>
            <person name="Hirani K."/>
            <person name="Jayaseelan J.C."/>
            <person name="Lara F."/>
            <person name="Munidasa M."/>
            <person name="Palculict T."/>
            <person name="Patil S."/>
            <person name="Pu L.-L."/>
            <person name="Saada N."/>
            <person name="Tang L."/>
            <person name="Weissenberger G."/>
            <person name="Zhu Y."/>
            <person name="Hemphill L."/>
            <person name="Shang Y."/>
            <person name="Youmans B."/>
            <person name="Ayvaz T."/>
            <person name="Ross M."/>
            <person name="Santibanez J."/>
            <person name="Aqrawi P."/>
            <person name="Gross S."/>
            <person name="Joshi V."/>
            <person name="Fowler G."/>
            <person name="Nazareth L."/>
            <person name="Reid J."/>
            <person name="Worley K."/>
            <person name="Petrosino J."/>
            <person name="Highlander S."/>
            <person name="Gibbs R."/>
        </authorList>
    </citation>
    <scope>NUCLEOTIDE SEQUENCE [LARGE SCALE GENOMIC DNA]</scope>
    <source>
        <strain evidence="1 2">ATCC 23263</strain>
    </source>
</reference>
<dbReference type="AlphaFoldDB" id="E6MEC9"/>
<dbReference type="HOGENOM" id="CLU_3295092_0_0_9"/>